<dbReference type="EMBL" id="JARGDH010000001">
    <property type="protein sequence ID" value="KAL0281566.1"/>
    <property type="molecule type" value="Genomic_DNA"/>
</dbReference>
<name>A0AAW2IHM1_9NEOP</name>
<proteinExistence type="predicted"/>
<sequence>MTDYDPSAIHPQQQEELNSYKVNLMRQNTTYICKHPEAKAIYNWAGSYFWKAKPWGVLRKIGVRYKLPHNQFQQEMKKLMNDDAFHIAEELDESDGEEWDY</sequence>
<organism evidence="1">
    <name type="scientific">Menopon gallinae</name>
    <name type="common">poultry shaft louse</name>
    <dbReference type="NCBI Taxonomy" id="328185"/>
    <lineage>
        <taxon>Eukaryota</taxon>
        <taxon>Metazoa</taxon>
        <taxon>Ecdysozoa</taxon>
        <taxon>Arthropoda</taxon>
        <taxon>Hexapoda</taxon>
        <taxon>Insecta</taxon>
        <taxon>Pterygota</taxon>
        <taxon>Neoptera</taxon>
        <taxon>Paraneoptera</taxon>
        <taxon>Psocodea</taxon>
        <taxon>Troctomorpha</taxon>
        <taxon>Phthiraptera</taxon>
        <taxon>Amblycera</taxon>
        <taxon>Menoponidae</taxon>
        <taxon>Menopon</taxon>
    </lineage>
</organism>
<accession>A0AAW2IHM1</accession>
<reference evidence="1" key="1">
    <citation type="journal article" date="2024" name="Gigascience">
        <title>Chromosome-level genome of the poultry shaft louse Menopon gallinae provides insight into the host-switching and adaptive evolution of parasitic lice.</title>
        <authorList>
            <person name="Xu Y."/>
            <person name="Ma L."/>
            <person name="Liu S."/>
            <person name="Liang Y."/>
            <person name="Liu Q."/>
            <person name="He Z."/>
            <person name="Tian L."/>
            <person name="Duan Y."/>
            <person name="Cai W."/>
            <person name="Li H."/>
            <person name="Song F."/>
        </authorList>
    </citation>
    <scope>NUCLEOTIDE SEQUENCE</scope>
    <source>
        <strain evidence="1">Cailab_2023a</strain>
    </source>
</reference>
<evidence type="ECO:0000313" key="1">
    <source>
        <dbReference type="EMBL" id="KAL0281566.1"/>
    </source>
</evidence>
<comment type="caution">
    <text evidence="1">The sequence shown here is derived from an EMBL/GenBank/DDBJ whole genome shotgun (WGS) entry which is preliminary data.</text>
</comment>
<gene>
    <name evidence="1" type="ORF">PYX00_002514</name>
</gene>
<dbReference type="AlphaFoldDB" id="A0AAW2IHM1"/>
<protein>
    <submittedName>
        <fullName evidence="1">Uncharacterized protein</fullName>
    </submittedName>
</protein>